<dbReference type="Pfam" id="PF23981">
    <property type="entry name" value="DUF7305"/>
    <property type="match status" value="1"/>
</dbReference>
<dbReference type="RefSeq" id="WP_006672840.1">
    <property type="nucleotide sequence ID" value="NZ_AOMA01000091.1"/>
</dbReference>
<keyword evidence="4" id="KW-1185">Reference proteome</keyword>
<gene>
    <name evidence="3" type="ORF">C446_09613</name>
</gene>
<feature type="domain" description="DUF7305" evidence="2">
    <location>
        <begin position="265"/>
        <end position="473"/>
    </location>
</feature>
<feature type="transmembrane region" description="Helical" evidence="1">
    <location>
        <begin position="20"/>
        <end position="40"/>
    </location>
</feature>
<name>M0LYV5_9EURY</name>
<evidence type="ECO:0000313" key="3">
    <source>
        <dbReference type="EMBL" id="EMA38767.1"/>
    </source>
</evidence>
<reference evidence="3 4" key="1">
    <citation type="journal article" date="2014" name="PLoS Genet.">
        <title>Phylogenetically driven sequencing of extremely halophilic archaea reveals strategies for static and dynamic osmo-response.</title>
        <authorList>
            <person name="Becker E.A."/>
            <person name="Seitzer P.M."/>
            <person name="Tritt A."/>
            <person name="Larsen D."/>
            <person name="Krusor M."/>
            <person name="Yao A.I."/>
            <person name="Wu D."/>
            <person name="Madern D."/>
            <person name="Eisen J.A."/>
            <person name="Darling A.E."/>
            <person name="Facciotti M.T."/>
        </authorList>
    </citation>
    <scope>NUCLEOTIDE SEQUENCE [LARGE SCALE GENOMIC DNA]</scope>
    <source>
        <strain evidence="3 4">JCM 10879</strain>
    </source>
</reference>
<dbReference type="InterPro" id="IPR055729">
    <property type="entry name" value="DUF7305"/>
</dbReference>
<keyword evidence="1" id="KW-1133">Transmembrane helix</keyword>
<keyword evidence="1" id="KW-0812">Transmembrane</keyword>
<dbReference type="Proteomes" id="UP000011607">
    <property type="component" value="Unassembled WGS sequence"/>
</dbReference>
<protein>
    <recommendedName>
        <fullName evidence="2">DUF7305 domain-containing protein</fullName>
    </recommendedName>
</protein>
<evidence type="ECO:0000313" key="4">
    <source>
        <dbReference type="Proteomes" id="UP000011607"/>
    </source>
</evidence>
<keyword evidence="1" id="KW-0472">Membrane</keyword>
<dbReference type="Pfam" id="PF23960">
    <property type="entry name" value="DUF7289"/>
    <property type="match status" value="1"/>
</dbReference>
<accession>M0LYV5</accession>
<dbReference type="AlphaFoldDB" id="M0LYV5"/>
<evidence type="ECO:0000256" key="1">
    <source>
        <dbReference type="SAM" id="Phobius"/>
    </source>
</evidence>
<comment type="caution">
    <text evidence="3">The sequence shown here is derived from an EMBL/GenBank/DDBJ whole genome shotgun (WGS) entry which is preliminary data.</text>
</comment>
<dbReference type="OrthoDB" id="148042at2157"/>
<dbReference type="EMBL" id="AOMA01000091">
    <property type="protein sequence ID" value="EMA38767.1"/>
    <property type="molecule type" value="Genomic_DNA"/>
</dbReference>
<dbReference type="InterPro" id="IPR055713">
    <property type="entry name" value="DUF7289"/>
</dbReference>
<proteinExistence type="predicted"/>
<sequence length="504" mass="54753">MFPRRLEGSRLTEHGQSTLIGLVLLIGMVMITSTGMFVVAGQMTTDLQHQSESERIEGAFVELSQQMETVSTTSDVSRSMDLEVGQNGAVVMTETGTIEIEGGDVDANVSIGAIEYQGRDGTKLAYQAGGVFRETGNETRVVSSPPLEYDAETETLMFPVIEVSDEAQLDSGQLELDHDYTDPLREAEIVENDTVTIEVTSEYYRGWETYFERQGGPTTVQDVDPHENGEAGTVTAEFGYQEIADAFRKEAIYATEFQTGGNVDIDAEKEAYPPLTEEVNRVVNETNSSDAEYDGQEVTDLGTVNEFNDSVSDGVYYAEGIEEDGHLSFDLSNGNATLVVDGDIIADGETITVRDYADGTQLSVYLTGDYDASNGGNTCVVDEGCYEDEDGSVIQLVTTSTSEVDFGPGGSSRFEGIIYAGGANEDWSQRNGCEMQVCVHSNPNFYGSLVASSVSLQGGQGGLDFEYDDSLQEEHIEIYPDPELLPPQLTYLNVAEHQISVSED</sequence>
<evidence type="ECO:0000259" key="2">
    <source>
        <dbReference type="Pfam" id="PF23981"/>
    </source>
</evidence>
<dbReference type="eggNOG" id="arCOG02911">
    <property type="taxonomic scope" value="Archaea"/>
</dbReference>
<dbReference type="PATRIC" id="fig|1227454.3.peg.1957"/>
<organism evidence="3 4">
    <name type="scientific">Halobiforma nitratireducens JCM 10879</name>
    <dbReference type="NCBI Taxonomy" id="1227454"/>
    <lineage>
        <taxon>Archaea</taxon>
        <taxon>Methanobacteriati</taxon>
        <taxon>Methanobacteriota</taxon>
        <taxon>Stenosarchaea group</taxon>
        <taxon>Halobacteria</taxon>
        <taxon>Halobacteriales</taxon>
        <taxon>Natrialbaceae</taxon>
        <taxon>Halobiforma</taxon>
    </lineage>
</organism>